<dbReference type="InterPro" id="IPR008727">
    <property type="entry name" value="PAAR_motif"/>
</dbReference>
<accession>A0A562L738</accession>
<name>A0A562L738_9GAMM</name>
<feature type="region of interest" description="Disordered" evidence="1">
    <location>
        <begin position="141"/>
        <end position="179"/>
    </location>
</feature>
<protein>
    <submittedName>
        <fullName evidence="2">Putative Zn-binding protein involved in type VI secretion</fullName>
    </submittedName>
</protein>
<dbReference type="Pfam" id="PF05488">
    <property type="entry name" value="PAAR_motif"/>
    <property type="match status" value="1"/>
</dbReference>
<dbReference type="RefSeq" id="WP_144898776.1">
    <property type="nucleotide sequence ID" value="NZ_VLKN01000003.1"/>
</dbReference>
<comment type="caution">
    <text evidence="2">The sequence shown here is derived from an EMBL/GenBank/DDBJ whole genome shotgun (WGS) entry which is preliminary data.</text>
</comment>
<dbReference type="AlphaFoldDB" id="A0A562L738"/>
<proteinExistence type="predicted"/>
<gene>
    <name evidence="2" type="ORF">IP90_01254</name>
</gene>
<organism evidence="2 3">
    <name type="scientific">Luteimonas cucumeris</name>
    <dbReference type="NCBI Taxonomy" id="985012"/>
    <lineage>
        <taxon>Bacteria</taxon>
        <taxon>Pseudomonadati</taxon>
        <taxon>Pseudomonadota</taxon>
        <taxon>Gammaproteobacteria</taxon>
        <taxon>Lysobacterales</taxon>
        <taxon>Lysobacteraceae</taxon>
        <taxon>Luteimonas</taxon>
    </lineage>
</organism>
<dbReference type="Proteomes" id="UP000315167">
    <property type="component" value="Unassembled WGS sequence"/>
</dbReference>
<dbReference type="EMBL" id="VLKN01000003">
    <property type="protein sequence ID" value="TWI03448.1"/>
    <property type="molecule type" value="Genomic_DNA"/>
</dbReference>
<evidence type="ECO:0000313" key="3">
    <source>
        <dbReference type="Proteomes" id="UP000315167"/>
    </source>
</evidence>
<evidence type="ECO:0000256" key="1">
    <source>
        <dbReference type="SAM" id="MobiDB-lite"/>
    </source>
</evidence>
<dbReference type="CDD" id="cd14744">
    <property type="entry name" value="PAAR_CT_2"/>
    <property type="match status" value="1"/>
</dbReference>
<reference evidence="2 3" key="1">
    <citation type="journal article" date="2015" name="Stand. Genomic Sci.">
        <title>Genomic Encyclopedia of Bacterial and Archaeal Type Strains, Phase III: the genomes of soil and plant-associated and newly described type strains.</title>
        <authorList>
            <person name="Whitman W.B."/>
            <person name="Woyke T."/>
            <person name="Klenk H.P."/>
            <person name="Zhou Y."/>
            <person name="Lilburn T.G."/>
            <person name="Beck B.J."/>
            <person name="De Vos P."/>
            <person name="Vandamme P."/>
            <person name="Eisen J.A."/>
            <person name="Garrity G."/>
            <person name="Hugenholtz P."/>
            <person name="Kyrpides N.C."/>
        </authorList>
    </citation>
    <scope>NUCLEOTIDE SEQUENCE [LARGE SCALE GENOMIC DNA]</scope>
    <source>
        <strain evidence="2 3">CGMCC 1.10821</strain>
    </source>
</reference>
<dbReference type="OrthoDB" id="9204728at2"/>
<sequence length="179" mass="18623">MARNWIVVGDATSSGGRVITGSPVADIDGMPVSRVSDRATCPRHKGVFPIVDGDITLVVDGQPVALHGSSLACGCRVLTAQQSHVYVDAGGSSRASNRSASAEAATAVASVAAFTGKYDEAFILVSELTGKPLAHRGYRVVRPNGSDEMGTTDSDGKTHLVNTDESENLKVELEEEVPA</sequence>
<keyword evidence="3" id="KW-1185">Reference proteome</keyword>
<evidence type="ECO:0000313" key="2">
    <source>
        <dbReference type="EMBL" id="TWI03448.1"/>
    </source>
</evidence>
<dbReference type="Gene3D" id="2.60.200.60">
    <property type="match status" value="1"/>
</dbReference>